<keyword evidence="5" id="KW-1185">Reference proteome</keyword>
<dbReference type="InterPro" id="IPR051465">
    <property type="entry name" value="Cell_Envelope_Struct_Comp"/>
</dbReference>
<proteinExistence type="predicted"/>
<dbReference type="InterPro" id="IPR001119">
    <property type="entry name" value="SLH_dom"/>
</dbReference>
<keyword evidence="2" id="KW-0732">Signal</keyword>
<protein>
    <recommendedName>
        <fullName evidence="3">SLH domain-containing protein</fullName>
    </recommendedName>
</protein>
<reference evidence="4 5" key="1">
    <citation type="submission" date="2021-03" db="EMBL/GenBank/DDBJ databases">
        <title>Genomic Encyclopedia of Type Strains, Phase IV (KMG-IV): sequencing the most valuable type-strain genomes for metagenomic binning, comparative biology and taxonomic classification.</title>
        <authorList>
            <person name="Goeker M."/>
        </authorList>
    </citation>
    <scope>NUCLEOTIDE SEQUENCE [LARGE SCALE GENOMIC DNA]</scope>
    <source>
        <strain evidence="4 5">DSM 24004</strain>
    </source>
</reference>
<name>A0ABS4GE97_9FIRM</name>
<gene>
    <name evidence="4" type="ORF">J2Z76_001688</name>
</gene>
<evidence type="ECO:0000256" key="1">
    <source>
        <dbReference type="SAM" id="MobiDB-lite"/>
    </source>
</evidence>
<evidence type="ECO:0000313" key="5">
    <source>
        <dbReference type="Proteomes" id="UP001519342"/>
    </source>
</evidence>
<dbReference type="EMBL" id="JAGGKS010000004">
    <property type="protein sequence ID" value="MBP1925827.1"/>
    <property type="molecule type" value="Genomic_DNA"/>
</dbReference>
<comment type="caution">
    <text evidence="4">The sequence shown here is derived from an EMBL/GenBank/DDBJ whole genome shotgun (WGS) entry which is preliminary data.</text>
</comment>
<dbReference type="InterPro" id="IPR036374">
    <property type="entry name" value="OxRdtase_Mopterin-bd_sf"/>
</dbReference>
<feature type="region of interest" description="Disordered" evidence="1">
    <location>
        <begin position="170"/>
        <end position="192"/>
    </location>
</feature>
<dbReference type="Proteomes" id="UP001519342">
    <property type="component" value="Unassembled WGS sequence"/>
</dbReference>
<feature type="domain" description="SLH" evidence="3">
    <location>
        <begin position="330"/>
        <end position="385"/>
    </location>
</feature>
<feature type="domain" description="SLH" evidence="3">
    <location>
        <begin position="259"/>
        <end position="322"/>
    </location>
</feature>
<evidence type="ECO:0000256" key="2">
    <source>
        <dbReference type="SAM" id="SignalP"/>
    </source>
</evidence>
<feature type="compositionally biased region" description="Low complexity" evidence="1">
    <location>
        <begin position="175"/>
        <end position="192"/>
    </location>
</feature>
<feature type="signal peptide" evidence="2">
    <location>
        <begin position="1"/>
        <end position="28"/>
    </location>
</feature>
<dbReference type="Pfam" id="PF00395">
    <property type="entry name" value="SLH"/>
    <property type="match status" value="3"/>
</dbReference>
<accession>A0ABS4GE97</accession>
<feature type="domain" description="SLH" evidence="3">
    <location>
        <begin position="199"/>
        <end position="258"/>
    </location>
</feature>
<dbReference type="SUPFAM" id="SSF56524">
    <property type="entry name" value="Oxidoreductase molybdopterin-binding domain"/>
    <property type="match status" value="1"/>
</dbReference>
<dbReference type="PANTHER" id="PTHR43308">
    <property type="entry name" value="OUTER MEMBRANE PROTEIN ALPHA-RELATED"/>
    <property type="match status" value="1"/>
</dbReference>
<dbReference type="PROSITE" id="PS51272">
    <property type="entry name" value="SLH"/>
    <property type="match status" value="3"/>
</dbReference>
<organism evidence="4 5">
    <name type="scientific">Sedimentibacter acidaminivorans</name>
    <dbReference type="NCBI Taxonomy" id="913099"/>
    <lineage>
        <taxon>Bacteria</taxon>
        <taxon>Bacillati</taxon>
        <taxon>Bacillota</taxon>
        <taxon>Tissierellia</taxon>
        <taxon>Sedimentibacter</taxon>
    </lineage>
</organism>
<feature type="chain" id="PRO_5045835640" description="SLH domain-containing protein" evidence="2">
    <location>
        <begin position="29"/>
        <end position="385"/>
    </location>
</feature>
<dbReference type="RefSeq" id="WP_209511567.1">
    <property type="nucleotide sequence ID" value="NZ_JAGGKS010000004.1"/>
</dbReference>
<evidence type="ECO:0000259" key="3">
    <source>
        <dbReference type="PROSITE" id="PS51272"/>
    </source>
</evidence>
<dbReference type="PANTHER" id="PTHR43308:SF5">
    <property type="entry name" value="S-LAYER PROTEIN _ PEPTIDOGLYCAN ENDO-BETA-N-ACETYLGLUCOSAMINIDASE"/>
    <property type="match status" value="1"/>
</dbReference>
<dbReference type="Gene3D" id="3.90.420.10">
    <property type="entry name" value="Oxidoreductase, molybdopterin-binding domain"/>
    <property type="match status" value="1"/>
</dbReference>
<sequence length="385" mass="41868">MFGKKTKLITLVLAIVLVLSQVSAFADAGNYAISIGGVGVGTELNLTMDDLKAIPAEGQIEDEYIYNSKTGEKSAKVKGVSLSYLLSEKAKVVADNAEVIFEASDGYPIDPQNLMDIKNSDLKYVLAFEIDGEQKDSITIYRKQKETGEFGTVFKYISNITIGEAIEVVEEPATTEEPTTPETPTTTETPVTPEDITDAVLFTDITDEYKFAEEAINALVEKGVVKGMGNGLYMPQGEFTRAQFCTMMVMGMNLEQKDYTGGFSDIASGDWHAKYVQAAVEAGLFKGNTDGTFLPDKTITRQEMASVAARAAVKLDKVSEQKLGKFVMDKSAYADKAEVAEWAASSVAWLEAGKVFVDITGENFEPAKNVNRAEAAVVVFRTLFK</sequence>
<evidence type="ECO:0000313" key="4">
    <source>
        <dbReference type="EMBL" id="MBP1925827.1"/>
    </source>
</evidence>